<keyword evidence="3" id="KW-0813">Transport</keyword>
<dbReference type="PANTHER" id="PTHR11827:SF72">
    <property type="entry name" value="GH08340P"/>
    <property type="match status" value="1"/>
</dbReference>
<evidence type="ECO:0000259" key="8">
    <source>
        <dbReference type="Pfam" id="PF00324"/>
    </source>
</evidence>
<feature type="domain" description="SLC12A transporter C-terminal" evidence="9">
    <location>
        <begin position="449"/>
        <end position="535"/>
    </location>
</feature>
<keyword evidence="6 7" id="KW-0472">Membrane</keyword>
<feature type="transmembrane region" description="Helical" evidence="7">
    <location>
        <begin position="6"/>
        <end position="31"/>
    </location>
</feature>
<feature type="transmembrane region" description="Helical" evidence="7">
    <location>
        <begin position="358"/>
        <end position="378"/>
    </location>
</feature>
<evidence type="ECO:0000313" key="11">
    <source>
        <dbReference type="Proteomes" id="UP000324479"/>
    </source>
</evidence>
<dbReference type="AlphaFoldDB" id="A0A5M6CZW1"/>
<sequence length="707" mass="76291">MLTILGVIMFLRFGFVVGNAGVWATLLIVLASKTITTLTTLSLSAIATNTRVEGGGAYFLISRSLGPEFGGAIGLVFFVAQALSVAMYVIGFTEALMAYLPADSSPILVASLTNLVVCVCVWIGAGWTLKVQFLILAAVFVSLLSFYTGAIEHFSTATFAANWNPQFEGNQSFWTVFALFFPAVTGIMAGANMSGDLQDPARSIPRGTLAAIAVTCFVYASQAVLLGGAANHRQLVENNLIIADVASLAALISLGVFAATLSSALGSMMGAPRILQSLARDRVFLRLVPFGASSGRGEPRRAILATALIAQAGIVAADLNTIAPLITMAFLLTYGLLNLATFYESITKNPSYRPQFRYCNWMTSLAGAIGCGIVMLLIDWRWAVVASGLVGALHYYLSRANLDADWGDLNSGLLFERTRRNLLKLEDSLYHPKNWRPFVLAFSGSGFSRPHLVVFGSWLTRETGVLSLGQVIPGGLDNQSERLANQEAILHSMIQERGLDAFPAVVVASDYVAGVHALVQCQGLGRLRPNVVLMGCPLSAERMVIFGKLLRDLEGLDRSVVVLRQVDDAGNEQTAPEGTIDVWWRGRANGELMVLLAHLMLSHPTWRGRQLRLLRVVQKESGIDEVKSHLERLLKGARITGKTKVVVSSNAVDAIQSTSRNAAFVFLGLTTPDEGEEEQFLERLEQLVGDLPRVALVHSAGEMTLES</sequence>
<dbReference type="GO" id="GO:0016020">
    <property type="term" value="C:membrane"/>
    <property type="evidence" value="ECO:0007669"/>
    <property type="project" value="UniProtKB-SubCell"/>
</dbReference>
<comment type="similarity">
    <text evidence="2">Belongs to the SLC12A transporter family.</text>
</comment>
<dbReference type="Gene3D" id="1.20.1740.10">
    <property type="entry name" value="Amino acid/polyamine transporter I"/>
    <property type="match status" value="1"/>
</dbReference>
<dbReference type="InterPro" id="IPR018491">
    <property type="entry name" value="SLC12_C"/>
</dbReference>
<feature type="domain" description="Amino acid permease/ SLC12A" evidence="8">
    <location>
        <begin position="1"/>
        <end position="439"/>
    </location>
</feature>
<evidence type="ECO:0000256" key="7">
    <source>
        <dbReference type="SAM" id="Phobius"/>
    </source>
</evidence>
<dbReference type="FunFam" id="1.20.1740.10:FF:000013">
    <property type="entry name" value="Solute carrier family 12 member"/>
    <property type="match status" value="1"/>
</dbReference>
<evidence type="ECO:0000256" key="3">
    <source>
        <dbReference type="ARBA" id="ARBA00022448"/>
    </source>
</evidence>
<keyword evidence="4 7" id="KW-0812">Transmembrane</keyword>
<dbReference type="Proteomes" id="UP000324479">
    <property type="component" value="Unassembled WGS sequence"/>
</dbReference>
<keyword evidence="5 7" id="KW-1133">Transmembrane helix</keyword>
<dbReference type="PANTHER" id="PTHR11827">
    <property type="entry name" value="SOLUTE CARRIER FAMILY 12, CATION COTRANSPORTERS"/>
    <property type="match status" value="1"/>
</dbReference>
<dbReference type="InterPro" id="IPR004841">
    <property type="entry name" value="AA-permease/SLC12A_dom"/>
</dbReference>
<evidence type="ECO:0000256" key="2">
    <source>
        <dbReference type="ARBA" id="ARBA00010593"/>
    </source>
</evidence>
<dbReference type="GO" id="GO:0015377">
    <property type="term" value="F:chloride:monoatomic cation symporter activity"/>
    <property type="evidence" value="ECO:0007669"/>
    <property type="project" value="InterPro"/>
</dbReference>
<gene>
    <name evidence="10" type="ORF">FYK55_20310</name>
</gene>
<name>A0A5M6CZW1_9BACT</name>
<keyword evidence="11" id="KW-1185">Reference proteome</keyword>
<comment type="caution">
    <text evidence="10">The sequence shown here is derived from an EMBL/GenBank/DDBJ whole genome shotgun (WGS) entry which is preliminary data.</text>
</comment>
<accession>A0A5M6CZW1</accession>
<dbReference type="Pfam" id="PF00324">
    <property type="entry name" value="AA_permease"/>
    <property type="match status" value="1"/>
</dbReference>
<organism evidence="10 11">
    <name type="scientific">Roseiconus nitratireducens</name>
    <dbReference type="NCBI Taxonomy" id="2605748"/>
    <lineage>
        <taxon>Bacteria</taxon>
        <taxon>Pseudomonadati</taxon>
        <taxon>Planctomycetota</taxon>
        <taxon>Planctomycetia</taxon>
        <taxon>Pirellulales</taxon>
        <taxon>Pirellulaceae</taxon>
        <taxon>Roseiconus</taxon>
    </lineage>
</organism>
<protein>
    <submittedName>
        <fullName evidence="10">Amino acid permease</fullName>
    </submittedName>
</protein>
<feature type="transmembrane region" description="Helical" evidence="7">
    <location>
        <begin position="241"/>
        <end position="265"/>
    </location>
</feature>
<feature type="transmembrane region" description="Helical" evidence="7">
    <location>
        <begin position="325"/>
        <end position="346"/>
    </location>
</feature>
<comment type="subcellular location">
    <subcellularLocation>
        <location evidence="1">Membrane</location>
        <topology evidence="1">Multi-pass membrane protein</topology>
    </subcellularLocation>
</comment>
<evidence type="ECO:0000256" key="1">
    <source>
        <dbReference type="ARBA" id="ARBA00004141"/>
    </source>
</evidence>
<feature type="transmembrane region" description="Helical" evidence="7">
    <location>
        <begin position="104"/>
        <end position="124"/>
    </location>
</feature>
<feature type="transmembrane region" description="Helical" evidence="7">
    <location>
        <begin position="69"/>
        <end position="92"/>
    </location>
</feature>
<feature type="transmembrane region" description="Helical" evidence="7">
    <location>
        <begin position="171"/>
        <end position="189"/>
    </location>
</feature>
<evidence type="ECO:0000259" key="9">
    <source>
        <dbReference type="Pfam" id="PF03522"/>
    </source>
</evidence>
<dbReference type="EMBL" id="VWOX01000012">
    <property type="protein sequence ID" value="KAA5540761.1"/>
    <property type="molecule type" value="Genomic_DNA"/>
</dbReference>
<evidence type="ECO:0000256" key="5">
    <source>
        <dbReference type="ARBA" id="ARBA00022989"/>
    </source>
</evidence>
<dbReference type="Pfam" id="PF03522">
    <property type="entry name" value="SLC12"/>
    <property type="match status" value="1"/>
</dbReference>
<evidence type="ECO:0000256" key="4">
    <source>
        <dbReference type="ARBA" id="ARBA00022692"/>
    </source>
</evidence>
<feature type="transmembrane region" description="Helical" evidence="7">
    <location>
        <begin position="209"/>
        <end position="229"/>
    </location>
</feature>
<feature type="transmembrane region" description="Helical" evidence="7">
    <location>
        <begin position="131"/>
        <end position="151"/>
    </location>
</feature>
<evidence type="ECO:0000256" key="6">
    <source>
        <dbReference type="ARBA" id="ARBA00023136"/>
    </source>
</evidence>
<reference evidence="10 11" key="1">
    <citation type="submission" date="2019-08" db="EMBL/GenBank/DDBJ databases">
        <authorList>
            <person name="Dhanesh K."/>
            <person name="Kumar G."/>
            <person name="Sasikala C."/>
            <person name="Venkata Ramana C."/>
        </authorList>
    </citation>
    <scope>NUCLEOTIDE SEQUENCE [LARGE SCALE GENOMIC DNA]</scope>
    <source>
        <strain evidence="10 11">JC645</strain>
    </source>
</reference>
<dbReference type="InterPro" id="IPR004842">
    <property type="entry name" value="SLC12A_fam"/>
</dbReference>
<evidence type="ECO:0000313" key="10">
    <source>
        <dbReference type="EMBL" id="KAA5540761.1"/>
    </source>
</evidence>
<proteinExistence type="inferred from homology"/>